<organism evidence="1 2">
    <name type="scientific">Actinomadura harenae</name>
    <dbReference type="NCBI Taxonomy" id="2483351"/>
    <lineage>
        <taxon>Bacteria</taxon>
        <taxon>Bacillati</taxon>
        <taxon>Actinomycetota</taxon>
        <taxon>Actinomycetes</taxon>
        <taxon>Streptosporangiales</taxon>
        <taxon>Thermomonosporaceae</taxon>
        <taxon>Actinomadura</taxon>
    </lineage>
</organism>
<evidence type="ECO:0000313" key="1">
    <source>
        <dbReference type="EMBL" id="RMI38893.1"/>
    </source>
</evidence>
<reference evidence="1 2" key="1">
    <citation type="submission" date="2018-10" db="EMBL/GenBank/DDBJ databases">
        <title>Isolation from soil.</title>
        <authorList>
            <person name="Hu J."/>
        </authorList>
    </citation>
    <scope>NUCLEOTIDE SEQUENCE [LARGE SCALE GENOMIC DNA]</scope>
    <source>
        <strain evidence="1 2">NEAU-Ht49</strain>
    </source>
</reference>
<proteinExistence type="predicted"/>
<dbReference type="EMBL" id="RFFG01000077">
    <property type="protein sequence ID" value="RMI38893.1"/>
    <property type="molecule type" value="Genomic_DNA"/>
</dbReference>
<gene>
    <name evidence="1" type="ORF">EBO15_31450</name>
</gene>
<comment type="caution">
    <text evidence="1">The sequence shown here is derived from an EMBL/GenBank/DDBJ whole genome shotgun (WGS) entry which is preliminary data.</text>
</comment>
<protein>
    <submittedName>
        <fullName evidence="1">Uncharacterized protein</fullName>
    </submittedName>
</protein>
<name>A0A3M2LQS3_9ACTN</name>
<sequence length="93" mass="10580">MDPEVVLAVVRVRHPRVVCWYGRFTGSYWFLSADRQLVEALDEDELVWLLEVHFRSRVVGPVSGRSGFLRRGVGQSSAFAGRGRRVDVWDASC</sequence>
<keyword evidence="2" id="KW-1185">Reference proteome</keyword>
<dbReference type="AlphaFoldDB" id="A0A3M2LQS3"/>
<accession>A0A3M2LQS3</accession>
<evidence type="ECO:0000313" key="2">
    <source>
        <dbReference type="Proteomes" id="UP000282674"/>
    </source>
</evidence>
<dbReference type="Proteomes" id="UP000282674">
    <property type="component" value="Unassembled WGS sequence"/>
</dbReference>